<gene>
    <name evidence="2" type="ORF">BDP27DRAFT_1420453</name>
</gene>
<dbReference type="EMBL" id="JADNRY010000045">
    <property type="protein sequence ID" value="KAF9070022.1"/>
    <property type="molecule type" value="Genomic_DNA"/>
</dbReference>
<proteinExistence type="predicted"/>
<reference evidence="2" key="1">
    <citation type="submission" date="2020-11" db="EMBL/GenBank/DDBJ databases">
        <authorList>
            <consortium name="DOE Joint Genome Institute"/>
            <person name="Ahrendt S."/>
            <person name="Riley R."/>
            <person name="Andreopoulos W."/>
            <person name="Labutti K."/>
            <person name="Pangilinan J."/>
            <person name="Ruiz-Duenas F.J."/>
            <person name="Barrasa J.M."/>
            <person name="Sanchez-Garcia M."/>
            <person name="Camarero S."/>
            <person name="Miyauchi S."/>
            <person name="Serrano A."/>
            <person name="Linde D."/>
            <person name="Babiker R."/>
            <person name="Drula E."/>
            <person name="Ayuso-Fernandez I."/>
            <person name="Pacheco R."/>
            <person name="Padilla G."/>
            <person name="Ferreira P."/>
            <person name="Barriuso J."/>
            <person name="Kellner H."/>
            <person name="Castanera R."/>
            <person name="Alfaro M."/>
            <person name="Ramirez L."/>
            <person name="Pisabarro A.G."/>
            <person name="Kuo A."/>
            <person name="Tritt A."/>
            <person name="Lipzen A."/>
            <person name="He G."/>
            <person name="Yan M."/>
            <person name="Ng V."/>
            <person name="Cullen D."/>
            <person name="Martin F."/>
            <person name="Rosso M.-N."/>
            <person name="Henrissat B."/>
            <person name="Hibbett D."/>
            <person name="Martinez A.T."/>
            <person name="Grigoriev I.V."/>
        </authorList>
    </citation>
    <scope>NUCLEOTIDE SEQUENCE</scope>
    <source>
        <strain evidence="2">AH 40177</strain>
    </source>
</reference>
<accession>A0A9P5U8K5</accession>
<protein>
    <submittedName>
        <fullName evidence="2">Uncharacterized protein</fullName>
    </submittedName>
</protein>
<sequence>MKIVHQAGRIHSNVDPISRLPRIPGHTSPLSIPQPNLVPDSQSQTRAQKAEDKGTYAPAAKAAFICSWEEICDMHVGVVTTRSKTKDLASSHSETFVKGKGASIACPIINKLLKGGKGALIAQLSSKEDVDGASITHTPEERRGKGALIAHPLNLSHEDGDGASSAHPSEEKRGNGATSACPLRSSKEPHMFDPLEQEWNNNIGKIDLPVQNNWTRPIWKRDAGPNAKTVNNKWNLKPHLLISADQRVIKEFVKGYLGDSFFKPRPTAHPIHVLFPQNRIFWHIPYRSGYTVASGAV</sequence>
<dbReference type="Proteomes" id="UP000772434">
    <property type="component" value="Unassembled WGS sequence"/>
</dbReference>
<evidence type="ECO:0000313" key="2">
    <source>
        <dbReference type="EMBL" id="KAF9070022.1"/>
    </source>
</evidence>
<feature type="region of interest" description="Disordered" evidence="1">
    <location>
        <begin position="15"/>
        <end position="54"/>
    </location>
</feature>
<dbReference type="AlphaFoldDB" id="A0A9P5U8K5"/>
<name>A0A9P5U8K5_9AGAR</name>
<organism evidence="2 3">
    <name type="scientific">Rhodocollybia butyracea</name>
    <dbReference type="NCBI Taxonomy" id="206335"/>
    <lineage>
        <taxon>Eukaryota</taxon>
        <taxon>Fungi</taxon>
        <taxon>Dikarya</taxon>
        <taxon>Basidiomycota</taxon>
        <taxon>Agaricomycotina</taxon>
        <taxon>Agaricomycetes</taxon>
        <taxon>Agaricomycetidae</taxon>
        <taxon>Agaricales</taxon>
        <taxon>Marasmiineae</taxon>
        <taxon>Omphalotaceae</taxon>
        <taxon>Rhodocollybia</taxon>
    </lineage>
</organism>
<keyword evidence="3" id="KW-1185">Reference proteome</keyword>
<feature type="region of interest" description="Disordered" evidence="1">
    <location>
        <begin position="154"/>
        <end position="186"/>
    </location>
</feature>
<evidence type="ECO:0000256" key="1">
    <source>
        <dbReference type="SAM" id="MobiDB-lite"/>
    </source>
</evidence>
<feature type="compositionally biased region" description="Polar residues" evidence="1">
    <location>
        <begin position="28"/>
        <end position="47"/>
    </location>
</feature>
<comment type="caution">
    <text evidence="2">The sequence shown here is derived from an EMBL/GenBank/DDBJ whole genome shotgun (WGS) entry which is preliminary data.</text>
</comment>
<evidence type="ECO:0000313" key="3">
    <source>
        <dbReference type="Proteomes" id="UP000772434"/>
    </source>
</evidence>